<comment type="subcellular location">
    <subcellularLocation>
        <location evidence="1">Membrane</location>
        <topology evidence="1">Multi-pass membrane protein</topology>
    </subcellularLocation>
</comment>
<evidence type="ECO:0000259" key="11">
    <source>
        <dbReference type="PROSITE" id="PS50262"/>
    </source>
</evidence>
<keyword evidence="3 9" id="KW-0812">Transmembrane</keyword>
<dbReference type="PROSITE" id="PS00237">
    <property type="entry name" value="G_PROTEIN_RECEP_F1_1"/>
    <property type="match status" value="1"/>
</dbReference>
<evidence type="ECO:0000256" key="9">
    <source>
        <dbReference type="RuleBase" id="RU000688"/>
    </source>
</evidence>
<sequence>MKSHSYYNQLNQGLRSYGQWDIVSNRTVHRLLMRSRILTSPQTAMMVEVDDAINFTFSPEVDISIGLNVSLNVTMGEVETGISGPGSVSANGTMPFEIRDTLWIVIPISIIYSTIFVIGVLGNIITCIVISRVPQDIYFTWYRYPYPFDLTVCQLASFASETFANATVLTITAFTVERYVAICKPFLSRTMSKLSRAVRFVITIWVIALSLAIPQALSMEIDPEFRTCTVRHEQTKHVFFISTVLVFVCPMSMITILYILIWLQLRRSKVVGCGTYRSSSVRLKRSIFKRSSQRTVVTLQSDQNDSPLHHYSESVLACTAQHPRLTATLPTPTTPYLHYANSCPASPVRPHQRSEEAAKESVMSIARTSHHQRRLQSLVPAQYCSGRSSSVGFREGGSATSIAGSLQKLEHQLSGASEDSRINYSTRAHCNNTRHVVKMLVAVVIAFFVCWAPFHAQRLMAVYANEHNQNAAIRMAFEILTFVSGILYYISTCINPMLYNIMSHKFREAFKPTIYAPSGRKYFHPLANNLGYRGHNRGIINRHSVPVLAKSTGWLLPSRL</sequence>
<dbReference type="PROSITE" id="PS50262">
    <property type="entry name" value="G_PROTEIN_RECEP_F1_2"/>
    <property type="match status" value="1"/>
</dbReference>
<dbReference type="InterPro" id="IPR017452">
    <property type="entry name" value="GPCR_Rhodpsn_7TM"/>
</dbReference>
<dbReference type="InterPro" id="IPR000276">
    <property type="entry name" value="GPCR_Rhodpsn"/>
</dbReference>
<keyword evidence="7 9" id="KW-0675">Receptor</keyword>
<reference evidence="13" key="1">
    <citation type="submission" date="2013-09" db="EMBL/GenBank/DDBJ databases">
        <title>The Genome Sequence of Anopheles culicifacies species A.</title>
        <authorList>
            <consortium name="The Broad Institute Genomics Platform"/>
            <person name="Neafsey D.E."/>
            <person name="Besansky N."/>
            <person name="Howell P."/>
            <person name="Walton C."/>
            <person name="Young S.K."/>
            <person name="Zeng Q."/>
            <person name="Gargeya S."/>
            <person name="Fitzgerald M."/>
            <person name="Haas B."/>
            <person name="Abouelleil A."/>
            <person name="Allen A.W."/>
            <person name="Alvarado L."/>
            <person name="Arachchi H.M."/>
            <person name="Berlin A.M."/>
            <person name="Chapman S.B."/>
            <person name="Gainer-Dewar J."/>
            <person name="Goldberg J."/>
            <person name="Griggs A."/>
            <person name="Gujja S."/>
            <person name="Hansen M."/>
            <person name="Howarth C."/>
            <person name="Imamovic A."/>
            <person name="Ireland A."/>
            <person name="Larimer J."/>
            <person name="McCowan C."/>
            <person name="Murphy C."/>
            <person name="Pearson M."/>
            <person name="Poon T.W."/>
            <person name="Priest M."/>
            <person name="Roberts A."/>
            <person name="Saif S."/>
            <person name="Shea T."/>
            <person name="Sisk P."/>
            <person name="Sykes S."/>
            <person name="Wortman J."/>
            <person name="Nusbaum C."/>
            <person name="Birren B."/>
        </authorList>
    </citation>
    <scope>NUCLEOTIDE SEQUENCE [LARGE SCALE GENOMIC DNA]</scope>
    <source>
        <strain evidence="13">A-37</strain>
    </source>
</reference>
<feature type="transmembrane region" description="Helical" evidence="10">
    <location>
        <begin position="102"/>
        <end position="135"/>
    </location>
</feature>
<name>A0A182M5J9_9DIPT</name>
<feature type="transmembrane region" description="Helical" evidence="10">
    <location>
        <begin position="476"/>
        <end position="498"/>
    </location>
</feature>
<feature type="transmembrane region" description="Helical" evidence="10">
    <location>
        <begin position="197"/>
        <end position="217"/>
    </location>
</feature>
<evidence type="ECO:0000256" key="1">
    <source>
        <dbReference type="ARBA" id="ARBA00004141"/>
    </source>
</evidence>
<evidence type="ECO:0000313" key="13">
    <source>
        <dbReference type="Proteomes" id="UP000075883"/>
    </source>
</evidence>
<dbReference type="GO" id="GO:0005886">
    <property type="term" value="C:plasma membrane"/>
    <property type="evidence" value="ECO:0007669"/>
    <property type="project" value="TreeGrafter"/>
</dbReference>
<keyword evidence="13" id="KW-1185">Reference proteome</keyword>
<dbReference type="AlphaFoldDB" id="A0A182M5J9"/>
<dbReference type="STRING" id="139723.A0A182M5J9"/>
<evidence type="ECO:0000256" key="6">
    <source>
        <dbReference type="ARBA" id="ARBA00023136"/>
    </source>
</evidence>
<keyword evidence="5 9" id="KW-0297">G-protein coupled receptor</keyword>
<dbReference type="Pfam" id="PF00001">
    <property type="entry name" value="7tm_1"/>
    <property type="match status" value="1"/>
</dbReference>
<evidence type="ECO:0000256" key="10">
    <source>
        <dbReference type="SAM" id="Phobius"/>
    </source>
</evidence>
<dbReference type="Proteomes" id="UP000075883">
    <property type="component" value="Unassembled WGS sequence"/>
</dbReference>
<feature type="transmembrane region" description="Helical" evidence="10">
    <location>
        <begin position="436"/>
        <end position="456"/>
    </location>
</feature>
<keyword evidence="4 10" id="KW-1133">Transmembrane helix</keyword>
<comment type="similarity">
    <text evidence="2 9">Belongs to the G-protein coupled receptor 1 family.</text>
</comment>
<dbReference type="VEuPathDB" id="VectorBase:ACUA010006"/>
<evidence type="ECO:0000256" key="5">
    <source>
        <dbReference type="ARBA" id="ARBA00023040"/>
    </source>
</evidence>
<evidence type="ECO:0000256" key="7">
    <source>
        <dbReference type="ARBA" id="ARBA00023170"/>
    </source>
</evidence>
<evidence type="ECO:0000256" key="4">
    <source>
        <dbReference type="ARBA" id="ARBA00022989"/>
    </source>
</evidence>
<accession>A0A182M5J9</accession>
<reference evidence="12" key="2">
    <citation type="submission" date="2020-05" db="UniProtKB">
        <authorList>
            <consortium name="EnsemblMetazoa"/>
        </authorList>
    </citation>
    <scope>IDENTIFICATION</scope>
    <source>
        <strain evidence="12">A-37</strain>
    </source>
</reference>
<evidence type="ECO:0000256" key="3">
    <source>
        <dbReference type="ARBA" id="ARBA00022692"/>
    </source>
</evidence>
<dbReference type="SUPFAM" id="SSF81321">
    <property type="entry name" value="Family A G protein-coupled receptor-like"/>
    <property type="match status" value="1"/>
</dbReference>
<dbReference type="PANTHER" id="PTHR24243:SF208">
    <property type="entry name" value="PYROKININ-1 RECEPTOR"/>
    <property type="match status" value="1"/>
</dbReference>
<organism evidence="12 13">
    <name type="scientific">Anopheles culicifacies</name>
    <dbReference type="NCBI Taxonomy" id="139723"/>
    <lineage>
        <taxon>Eukaryota</taxon>
        <taxon>Metazoa</taxon>
        <taxon>Ecdysozoa</taxon>
        <taxon>Arthropoda</taxon>
        <taxon>Hexapoda</taxon>
        <taxon>Insecta</taxon>
        <taxon>Pterygota</taxon>
        <taxon>Neoptera</taxon>
        <taxon>Endopterygota</taxon>
        <taxon>Diptera</taxon>
        <taxon>Nematocera</taxon>
        <taxon>Culicoidea</taxon>
        <taxon>Culicidae</taxon>
        <taxon>Anophelinae</taxon>
        <taxon>Anopheles</taxon>
        <taxon>culicifacies species complex</taxon>
    </lineage>
</organism>
<evidence type="ECO:0000313" key="12">
    <source>
        <dbReference type="EnsemblMetazoa" id="ACUA010006-PA"/>
    </source>
</evidence>
<proteinExistence type="inferred from homology"/>
<dbReference type="GO" id="GO:0008188">
    <property type="term" value="F:neuropeptide receptor activity"/>
    <property type="evidence" value="ECO:0007669"/>
    <property type="project" value="TreeGrafter"/>
</dbReference>
<feature type="domain" description="G-protein coupled receptors family 1 profile" evidence="11">
    <location>
        <begin position="146"/>
        <end position="499"/>
    </location>
</feature>
<keyword evidence="6 10" id="KW-0472">Membrane</keyword>
<dbReference type="EMBL" id="AXCM01000714">
    <property type="status" value="NOT_ANNOTATED_CDS"/>
    <property type="molecule type" value="Genomic_DNA"/>
</dbReference>
<dbReference type="PANTHER" id="PTHR24243">
    <property type="entry name" value="G-PROTEIN COUPLED RECEPTOR"/>
    <property type="match status" value="1"/>
</dbReference>
<keyword evidence="8 9" id="KW-0807">Transducer</keyword>
<protein>
    <recommendedName>
        <fullName evidence="11">G-protein coupled receptors family 1 profile domain-containing protein</fullName>
    </recommendedName>
</protein>
<evidence type="ECO:0000256" key="8">
    <source>
        <dbReference type="ARBA" id="ARBA00023224"/>
    </source>
</evidence>
<dbReference type="EnsemblMetazoa" id="ACUA010006-RA">
    <property type="protein sequence ID" value="ACUA010006-PA"/>
    <property type="gene ID" value="ACUA010006"/>
</dbReference>
<dbReference type="Gene3D" id="1.20.1070.10">
    <property type="entry name" value="Rhodopsin 7-helix transmembrane proteins"/>
    <property type="match status" value="2"/>
</dbReference>
<feature type="transmembrane region" description="Helical" evidence="10">
    <location>
        <begin position="237"/>
        <end position="261"/>
    </location>
</feature>
<dbReference type="PRINTS" id="PR00237">
    <property type="entry name" value="GPCRRHODOPSN"/>
</dbReference>
<evidence type="ECO:0000256" key="2">
    <source>
        <dbReference type="ARBA" id="ARBA00010663"/>
    </source>
</evidence>